<reference evidence="6 7" key="1">
    <citation type="submission" date="2016-02" db="EMBL/GenBank/DDBJ databases">
        <title>Comparative genomic and transcriptomic foundation for Pichia pastoris.</title>
        <authorList>
            <person name="Love K.R."/>
            <person name="Shah K.A."/>
            <person name="Whittaker C.A."/>
            <person name="Wu J."/>
            <person name="Bartlett M.C."/>
            <person name="Ma D."/>
            <person name="Leeson R.L."/>
            <person name="Priest M."/>
            <person name="Young S.K."/>
            <person name="Love J.C."/>
        </authorList>
    </citation>
    <scope>NUCLEOTIDE SEQUENCE [LARGE SCALE GENOMIC DNA]</scope>
    <source>
        <strain evidence="6 7">ATCC 28485</strain>
    </source>
</reference>
<organism evidence="6 7">
    <name type="scientific">Komagataella pastoris</name>
    <name type="common">Yeast</name>
    <name type="synonym">Pichia pastoris</name>
    <dbReference type="NCBI Taxonomy" id="4922"/>
    <lineage>
        <taxon>Eukaryota</taxon>
        <taxon>Fungi</taxon>
        <taxon>Dikarya</taxon>
        <taxon>Ascomycota</taxon>
        <taxon>Saccharomycotina</taxon>
        <taxon>Pichiomycetes</taxon>
        <taxon>Pichiales</taxon>
        <taxon>Pichiaceae</taxon>
        <taxon>Komagataella</taxon>
    </lineage>
</organism>
<evidence type="ECO:0000256" key="2">
    <source>
        <dbReference type="ARBA" id="ARBA00022771"/>
    </source>
</evidence>
<dbReference type="InterPro" id="IPR013083">
    <property type="entry name" value="Znf_RING/FYVE/PHD"/>
</dbReference>
<evidence type="ECO:0000256" key="1">
    <source>
        <dbReference type="ARBA" id="ARBA00022723"/>
    </source>
</evidence>
<dbReference type="PROSITE" id="PS50089">
    <property type="entry name" value="ZF_RING_2"/>
    <property type="match status" value="1"/>
</dbReference>
<dbReference type="GO" id="GO:0061630">
    <property type="term" value="F:ubiquitin protein ligase activity"/>
    <property type="evidence" value="ECO:0007669"/>
    <property type="project" value="TreeGrafter"/>
</dbReference>
<evidence type="ECO:0000259" key="5">
    <source>
        <dbReference type="PROSITE" id="PS50089"/>
    </source>
</evidence>
<dbReference type="Pfam" id="PF13639">
    <property type="entry name" value="zf-RING_2"/>
    <property type="match status" value="1"/>
</dbReference>
<gene>
    <name evidence="6" type="primary">YBR062C</name>
    <name evidence="6" type="ORF">ATY40_BA7503561</name>
</gene>
<proteinExistence type="predicted"/>
<dbReference type="GO" id="GO:0016567">
    <property type="term" value="P:protein ubiquitination"/>
    <property type="evidence" value="ECO:0007669"/>
    <property type="project" value="TreeGrafter"/>
</dbReference>
<dbReference type="PANTHER" id="PTHR15710">
    <property type="entry name" value="E3 UBIQUITIN-PROTEIN LIGASE PRAJA"/>
    <property type="match status" value="1"/>
</dbReference>
<dbReference type="AlphaFoldDB" id="A0A1B2JFC0"/>
<evidence type="ECO:0000313" key="6">
    <source>
        <dbReference type="EMBL" id="ANZ76764.1"/>
    </source>
</evidence>
<dbReference type="Gene3D" id="3.30.40.10">
    <property type="entry name" value="Zinc/RING finger domain, C3HC4 (zinc finger)"/>
    <property type="match status" value="1"/>
</dbReference>
<keyword evidence="7" id="KW-1185">Reference proteome</keyword>
<dbReference type="OrthoDB" id="8062037at2759"/>
<name>A0A1B2JFC0_PICPA</name>
<dbReference type="GO" id="GO:0005737">
    <property type="term" value="C:cytoplasm"/>
    <property type="evidence" value="ECO:0007669"/>
    <property type="project" value="TreeGrafter"/>
</dbReference>
<accession>A0A1B2JFC0</accession>
<evidence type="ECO:0000256" key="3">
    <source>
        <dbReference type="ARBA" id="ARBA00022833"/>
    </source>
</evidence>
<dbReference type="PANTHER" id="PTHR15710:SF243">
    <property type="entry name" value="E3 UBIQUITIN-PROTEIN LIGASE PRAJA-2 ISOFORM X1"/>
    <property type="match status" value="1"/>
</dbReference>
<protein>
    <submittedName>
        <fullName evidence="6">BA75_03561T0</fullName>
    </submittedName>
</protein>
<evidence type="ECO:0000313" key="7">
    <source>
        <dbReference type="Proteomes" id="UP000094565"/>
    </source>
</evidence>
<keyword evidence="2 4" id="KW-0863">Zinc-finger</keyword>
<dbReference type="InterPro" id="IPR001841">
    <property type="entry name" value="Znf_RING"/>
</dbReference>
<keyword evidence="3" id="KW-0862">Zinc</keyword>
<evidence type="ECO:0000256" key="4">
    <source>
        <dbReference type="PROSITE-ProRule" id="PRU00175"/>
    </source>
</evidence>
<sequence>MSSHTNNGRRRPTLRQMVETYLENRPSDQSRSSSNDDPYSVVSMLLNQLQSSSSLDSNRLDSMVELLNSLGDQMDPGSATKGVDDAYLDQLDRVNIKHLSPDDTCPICTNEFHNDPYPLVVRLPCNKNHYFDLDCIGPWLHLNKTCPLCRVDVTKKKEIVLPSDSEEEDDYDEMYG</sequence>
<keyword evidence="1" id="KW-0479">Metal-binding</keyword>
<feature type="domain" description="RING-type" evidence="5">
    <location>
        <begin position="105"/>
        <end position="150"/>
    </location>
</feature>
<dbReference type="EMBL" id="CP014586">
    <property type="protein sequence ID" value="ANZ76764.1"/>
    <property type="molecule type" value="Genomic_DNA"/>
</dbReference>
<dbReference type="SUPFAM" id="SSF57850">
    <property type="entry name" value="RING/U-box"/>
    <property type="match status" value="1"/>
</dbReference>
<dbReference type="GO" id="GO:0008270">
    <property type="term" value="F:zinc ion binding"/>
    <property type="evidence" value="ECO:0007669"/>
    <property type="project" value="UniProtKB-KW"/>
</dbReference>
<dbReference type="Proteomes" id="UP000094565">
    <property type="component" value="Chromosome 3"/>
</dbReference>